<dbReference type="PANTHER" id="PTHR30270">
    <property type="entry name" value="THIAMINE-MONOPHOSPHATE KINASE"/>
    <property type="match status" value="1"/>
</dbReference>
<accession>T0ZMS4</accession>
<dbReference type="EMBL" id="AUZY01007497">
    <property type="protein sequence ID" value="EQD49651.1"/>
    <property type="molecule type" value="Genomic_DNA"/>
</dbReference>
<dbReference type="Gene3D" id="3.30.1330.10">
    <property type="entry name" value="PurM-like, N-terminal domain"/>
    <property type="match status" value="1"/>
</dbReference>
<dbReference type="GO" id="GO:0009228">
    <property type="term" value="P:thiamine biosynthetic process"/>
    <property type="evidence" value="ECO:0007669"/>
    <property type="project" value="InterPro"/>
</dbReference>
<dbReference type="InterPro" id="IPR010918">
    <property type="entry name" value="PurM-like_C_dom"/>
</dbReference>
<organism evidence="3">
    <name type="scientific">mine drainage metagenome</name>
    <dbReference type="NCBI Taxonomy" id="410659"/>
    <lineage>
        <taxon>unclassified sequences</taxon>
        <taxon>metagenomes</taxon>
        <taxon>ecological metagenomes</taxon>
    </lineage>
</organism>
<proteinExistence type="inferred from homology"/>
<protein>
    <submittedName>
        <fullName evidence="3">Thiamine-monophosphate kinase</fullName>
        <ecNumber evidence="3">2.7.4.16</ecNumber>
    </submittedName>
</protein>
<evidence type="ECO:0000259" key="1">
    <source>
        <dbReference type="Pfam" id="PF00586"/>
    </source>
</evidence>
<evidence type="ECO:0000259" key="2">
    <source>
        <dbReference type="Pfam" id="PF02769"/>
    </source>
</evidence>
<dbReference type="EC" id="2.7.4.16" evidence="3"/>
<reference evidence="3" key="1">
    <citation type="submission" date="2013-08" db="EMBL/GenBank/DDBJ databases">
        <authorList>
            <person name="Mendez C."/>
            <person name="Richter M."/>
            <person name="Ferrer M."/>
            <person name="Sanchez J."/>
        </authorList>
    </citation>
    <scope>NUCLEOTIDE SEQUENCE</scope>
</reference>
<keyword evidence="3" id="KW-0808">Transferase</keyword>
<dbReference type="InterPro" id="IPR036676">
    <property type="entry name" value="PurM-like_C_sf"/>
</dbReference>
<dbReference type="InterPro" id="IPR006283">
    <property type="entry name" value="ThiL-like"/>
</dbReference>
<dbReference type="Gene3D" id="3.90.650.10">
    <property type="entry name" value="PurM-like C-terminal domain"/>
    <property type="match status" value="1"/>
</dbReference>
<dbReference type="Pfam" id="PF02769">
    <property type="entry name" value="AIRS_C"/>
    <property type="match status" value="1"/>
</dbReference>
<dbReference type="InterPro" id="IPR016188">
    <property type="entry name" value="PurM-like_N"/>
</dbReference>
<dbReference type="NCBIfam" id="TIGR01379">
    <property type="entry name" value="thiL"/>
    <property type="match status" value="1"/>
</dbReference>
<dbReference type="AlphaFoldDB" id="T0ZMS4"/>
<keyword evidence="3" id="KW-0418">Kinase</keyword>
<dbReference type="PANTHER" id="PTHR30270:SF3">
    <property type="entry name" value="THIAMINE-MONOPHOSPHATE KINASE"/>
    <property type="match status" value="1"/>
</dbReference>
<sequence length="331" mass="34720">MSRTSETSLSRLGEDGFHRWLYGKGVGAWGQLLPAGDDCVALPGRKGQALLLTTDAVVEGSHFPPGTPGSWVGRFAAQVNLSDLAAKGGTPLGFLCALQAPSRSPARWAQEVVRGILAEGRKVGAPLLGGDTKSSPSPTVTLTALGEGRPGRLMPRDGGRPGDLLVTTGTVGAGGARFLRWKASGSRVGPELRRLLTVRACLREGRLLARHARAALDTSDGLLWSARLLAEASGLSATVDLRGLPFNAECVEGARTGLWPIQRAAFLGGDYELLAALPESHLAAARAGIRRMGRDLSVVGRLSREGRHRLVTGQGVRPLPAVGWDTFSPGP</sequence>
<name>T0ZMS4_9ZZZZ</name>
<reference evidence="3" key="2">
    <citation type="journal article" date="2014" name="ISME J.">
        <title>Microbial stratification in low pH oxic and suboxic macroscopic growths along an acid mine drainage.</title>
        <authorList>
            <person name="Mendez-Garcia C."/>
            <person name="Mesa V."/>
            <person name="Sprenger R.R."/>
            <person name="Richter M."/>
            <person name="Diez M.S."/>
            <person name="Solano J."/>
            <person name="Bargiela R."/>
            <person name="Golyshina O.V."/>
            <person name="Manteca A."/>
            <person name="Ramos J.L."/>
            <person name="Gallego J.R."/>
            <person name="Llorente I."/>
            <person name="Martins Dos Santos V.A."/>
            <person name="Jensen O.N."/>
            <person name="Pelaez A.I."/>
            <person name="Sanchez J."/>
            <person name="Ferrer M."/>
        </authorList>
    </citation>
    <scope>NUCLEOTIDE SEQUENCE</scope>
</reference>
<feature type="domain" description="PurM-like C-terminal" evidence="2">
    <location>
        <begin position="160"/>
        <end position="311"/>
    </location>
</feature>
<dbReference type="Pfam" id="PF00586">
    <property type="entry name" value="AIRS"/>
    <property type="match status" value="1"/>
</dbReference>
<evidence type="ECO:0000313" key="3">
    <source>
        <dbReference type="EMBL" id="EQD49651.1"/>
    </source>
</evidence>
<dbReference type="CDD" id="cd02194">
    <property type="entry name" value="ThiL"/>
    <property type="match status" value="1"/>
</dbReference>
<dbReference type="SUPFAM" id="SSF56042">
    <property type="entry name" value="PurM C-terminal domain-like"/>
    <property type="match status" value="1"/>
</dbReference>
<comment type="caution">
    <text evidence="3">The sequence shown here is derived from an EMBL/GenBank/DDBJ whole genome shotgun (WGS) entry which is preliminary data.</text>
</comment>
<dbReference type="SUPFAM" id="SSF55326">
    <property type="entry name" value="PurM N-terminal domain-like"/>
    <property type="match status" value="1"/>
</dbReference>
<dbReference type="HAMAP" id="MF_02128">
    <property type="entry name" value="TMP_kinase"/>
    <property type="match status" value="1"/>
</dbReference>
<dbReference type="GO" id="GO:0009030">
    <property type="term" value="F:thiamine-phosphate kinase activity"/>
    <property type="evidence" value="ECO:0007669"/>
    <property type="project" value="UniProtKB-EC"/>
</dbReference>
<feature type="domain" description="PurM-like N-terminal" evidence="1">
    <location>
        <begin position="36"/>
        <end position="146"/>
    </location>
</feature>
<dbReference type="InterPro" id="IPR036921">
    <property type="entry name" value="PurM-like_N_sf"/>
</dbReference>
<dbReference type="PIRSF" id="PIRSF005303">
    <property type="entry name" value="Thiam_monoph_kin"/>
    <property type="match status" value="1"/>
</dbReference>
<gene>
    <name evidence="3" type="ORF">B1B_11521</name>
</gene>